<comment type="caution">
    <text evidence="7">The sequence shown here is derived from an EMBL/GenBank/DDBJ whole genome shotgun (WGS) entry which is preliminary data.</text>
</comment>
<dbReference type="GO" id="GO:0008033">
    <property type="term" value="P:tRNA processing"/>
    <property type="evidence" value="ECO:0007669"/>
    <property type="project" value="UniProtKB-KW"/>
</dbReference>
<comment type="similarity">
    <text evidence="5">Belongs to the TDD superfamily. DTWD2 family.</text>
</comment>
<evidence type="ECO:0000256" key="1">
    <source>
        <dbReference type="ARBA" id="ARBA00012386"/>
    </source>
</evidence>
<feature type="domain" description="DTW" evidence="6">
    <location>
        <begin position="15"/>
        <end position="222"/>
    </location>
</feature>
<dbReference type="EMBL" id="QGLE01000007">
    <property type="protein sequence ID" value="PWR21520.1"/>
    <property type="molecule type" value="Genomic_DNA"/>
</dbReference>
<gene>
    <name evidence="7" type="ORF">DKG74_13495</name>
</gene>
<name>A0A317E5P9_9PROT</name>
<keyword evidence="3" id="KW-0949">S-adenosyl-L-methionine</keyword>
<dbReference type="InterPro" id="IPR005636">
    <property type="entry name" value="DTW"/>
</dbReference>
<dbReference type="GO" id="GO:0016432">
    <property type="term" value="F:tRNA-uridine aminocarboxypropyltransferase activity"/>
    <property type="evidence" value="ECO:0007669"/>
    <property type="project" value="UniProtKB-EC"/>
</dbReference>
<keyword evidence="8" id="KW-1185">Reference proteome</keyword>
<keyword evidence="2" id="KW-0808">Transferase</keyword>
<keyword evidence="4" id="KW-0819">tRNA processing</keyword>
<dbReference type="PANTHER" id="PTHR21392:SF0">
    <property type="entry name" value="TRNA-URIDINE AMINOCARBOXYPROPYLTRANSFERASE 2"/>
    <property type="match status" value="1"/>
</dbReference>
<dbReference type="AlphaFoldDB" id="A0A317E5P9"/>
<dbReference type="OrthoDB" id="370626at2"/>
<dbReference type="Pfam" id="PF03942">
    <property type="entry name" value="DTW"/>
    <property type="match status" value="1"/>
</dbReference>
<dbReference type="EC" id="2.5.1.25" evidence="1"/>
<proteinExistence type="inferred from homology"/>
<dbReference type="SMART" id="SM01144">
    <property type="entry name" value="DTW"/>
    <property type="match status" value="1"/>
</dbReference>
<sequence>MTDAAAEKPTDPAALPEPCPRCGKRPPLCICEGIEPMPNRIELLILQYPQEKTEALGTARLAALHLQKAQVKIGLSWPSLAKALGRPVDPGRWAILYLGSAAMADMPEGREVVAVDAKSQPLPDQKSALASLDGVILLDGSWSQAKTLWWRNPWVLKCRRLVLNPTTPSAYGRLRKEPRKEALSTLESAAVLISRLEKNPALEAPMRASFDKLLAAYKGAQPKKDWRRRPGKR</sequence>
<organism evidence="7 8">
    <name type="scientific">Zavarzinia aquatilis</name>
    <dbReference type="NCBI Taxonomy" id="2211142"/>
    <lineage>
        <taxon>Bacteria</taxon>
        <taxon>Pseudomonadati</taxon>
        <taxon>Pseudomonadota</taxon>
        <taxon>Alphaproteobacteria</taxon>
        <taxon>Rhodospirillales</taxon>
        <taxon>Zavarziniaceae</taxon>
        <taxon>Zavarzinia</taxon>
    </lineage>
</organism>
<evidence type="ECO:0000256" key="3">
    <source>
        <dbReference type="ARBA" id="ARBA00022691"/>
    </source>
</evidence>
<dbReference type="InterPro" id="IPR039262">
    <property type="entry name" value="DTWD2/TAPT"/>
</dbReference>
<evidence type="ECO:0000313" key="8">
    <source>
        <dbReference type="Proteomes" id="UP000245461"/>
    </source>
</evidence>
<evidence type="ECO:0000256" key="4">
    <source>
        <dbReference type="ARBA" id="ARBA00022694"/>
    </source>
</evidence>
<dbReference type="PANTHER" id="PTHR21392">
    <property type="entry name" value="TRNA-URIDINE AMINOCARBOXYPROPYLTRANSFERASE 2"/>
    <property type="match status" value="1"/>
</dbReference>
<evidence type="ECO:0000256" key="2">
    <source>
        <dbReference type="ARBA" id="ARBA00022679"/>
    </source>
</evidence>
<reference evidence="7 8" key="1">
    <citation type="submission" date="2018-05" db="EMBL/GenBank/DDBJ databases">
        <title>Zavarzinia sp. HR-AS.</title>
        <authorList>
            <person name="Lee Y."/>
            <person name="Jeon C.O."/>
        </authorList>
    </citation>
    <scope>NUCLEOTIDE SEQUENCE [LARGE SCALE GENOMIC DNA]</scope>
    <source>
        <strain evidence="7 8">HR-AS</strain>
    </source>
</reference>
<evidence type="ECO:0000256" key="5">
    <source>
        <dbReference type="ARBA" id="ARBA00034489"/>
    </source>
</evidence>
<evidence type="ECO:0000259" key="6">
    <source>
        <dbReference type="SMART" id="SM01144"/>
    </source>
</evidence>
<dbReference type="Proteomes" id="UP000245461">
    <property type="component" value="Unassembled WGS sequence"/>
</dbReference>
<evidence type="ECO:0000313" key="7">
    <source>
        <dbReference type="EMBL" id="PWR21520.1"/>
    </source>
</evidence>
<protein>
    <recommendedName>
        <fullName evidence="1">tRNA-uridine aminocarboxypropyltransferase</fullName>
        <ecNumber evidence="1">2.5.1.25</ecNumber>
    </recommendedName>
</protein>
<accession>A0A317E5P9</accession>